<reference evidence="4" key="1">
    <citation type="submission" date="2016-11" db="EMBL/GenBank/DDBJ databases">
        <authorList>
            <person name="Varghese N."/>
            <person name="Submissions S."/>
        </authorList>
    </citation>
    <scope>NUCLEOTIDE SEQUENCE [LARGE SCALE GENOMIC DNA]</scope>
    <source>
        <strain evidence="4">DSM 44671</strain>
    </source>
</reference>
<feature type="compositionally biased region" description="Low complexity" evidence="1">
    <location>
        <begin position="230"/>
        <end position="270"/>
    </location>
</feature>
<dbReference type="Proteomes" id="UP000182740">
    <property type="component" value="Unassembled WGS sequence"/>
</dbReference>
<keyword evidence="2" id="KW-1133">Transmembrane helix</keyword>
<feature type="transmembrane region" description="Helical" evidence="2">
    <location>
        <begin position="12"/>
        <end position="34"/>
    </location>
</feature>
<feature type="transmembrane region" description="Helical" evidence="2">
    <location>
        <begin position="153"/>
        <end position="175"/>
    </location>
</feature>
<evidence type="ECO:0000256" key="1">
    <source>
        <dbReference type="SAM" id="MobiDB-lite"/>
    </source>
</evidence>
<evidence type="ECO:0008006" key="5">
    <source>
        <dbReference type="Google" id="ProtNLM"/>
    </source>
</evidence>
<feature type="transmembrane region" description="Helical" evidence="2">
    <location>
        <begin position="58"/>
        <end position="77"/>
    </location>
</feature>
<feature type="region of interest" description="Disordered" evidence="1">
    <location>
        <begin position="215"/>
        <end position="270"/>
    </location>
</feature>
<name>A0A1K1SLW3_9PSEU</name>
<protein>
    <recommendedName>
        <fullName evidence="5">DUF998 domain-containing protein</fullName>
    </recommendedName>
</protein>
<dbReference type="EMBL" id="FPJG01000006">
    <property type="protein sequence ID" value="SFW85079.1"/>
    <property type="molecule type" value="Genomic_DNA"/>
</dbReference>
<dbReference type="STRING" id="546364.SAMN04489730_6036"/>
<keyword evidence="2" id="KW-0472">Membrane</keyword>
<proteinExistence type="predicted"/>
<keyword evidence="2" id="KW-0812">Transmembrane</keyword>
<dbReference type="Pfam" id="PF06197">
    <property type="entry name" value="DUF998"/>
    <property type="match status" value="1"/>
</dbReference>
<accession>A0A1K1SLW3</accession>
<keyword evidence="4" id="KW-1185">Reference proteome</keyword>
<sequence length="270" mass="27777">MVTVPAQRVSVAVSLSGIAALVLGAGLVLLLQVIPPTDEISATRRTISEYGLSDHKQVFDLAVVLVALGSAAGLAALRHQRRLPVAAAVLGTLWTVGLLVIVAFPKPDWATVSRADFGGTLHRIASVVAFVALPLAVLVAARRAFPGSPGRRWLARATAIAALGWFAVIAGAVVVAAAEDGRWWTLIPLGLVERGMALTELVALAVLTAPVPARSAEERRTVRPPAGPVPSSRSAAGRGARRTSPGSRGRRGPAAASSSASSCPARRSAV</sequence>
<evidence type="ECO:0000313" key="3">
    <source>
        <dbReference type="EMBL" id="SFW85079.1"/>
    </source>
</evidence>
<dbReference type="InterPro" id="IPR009339">
    <property type="entry name" value="DUF998"/>
</dbReference>
<feature type="transmembrane region" description="Helical" evidence="2">
    <location>
        <begin position="195"/>
        <end position="213"/>
    </location>
</feature>
<organism evidence="3 4">
    <name type="scientific">Amycolatopsis australiensis</name>
    <dbReference type="NCBI Taxonomy" id="546364"/>
    <lineage>
        <taxon>Bacteria</taxon>
        <taxon>Bacillati</taxon>
        <taxon>Actinomycetota</taxon>
        <taxon>Actinomycetes</taxon>
        <taxon>Pseudonocardiales</taxon>
        <taxon>Pseudonocardiaceae</taxon>
        <taxon>Amycolatopsis</taxon>
    </lineage>
</organism>
<dbReference type="AlphaFoldDB" id="A0A1K1SLW3"/>
<evidence type="ECO:0000256" key="2">
    <source>
        <dbReference type="SAM" id="Phobius"/>
    </source>
</evidence>
<feature type="transmembrane region" description="Helical" evidence="2">
    <location>
        <begin position="84"/>
        <end position="104"/>
    </location>
</feature>
<gene>
    <name evidence="3" type="ORF">SAMN04489730_6036</name>
</gene>
<evidence type="ECO:0000313" key="4">
    <source>
        <dbReference type="Proteomes" id="UP000182740"/>
    </source>
</evidence>
<feature type="transmembrane region" description="Helical" evidence="2">
    <location>
        <begin position="124"/>
        <end position="141"/>
    </location>
</feature>